<sequence>MTNNHHQNLSLLPKPPTYTCLKILSQLTTSASLLTMTSFNS</sequence>
<accession>A0AA35T1P1</accession>
<comment type="caution">
    <text evidence="1">The sequence shown here is derived from an EMBL/GenBank/DDBJ whole genome shotgun (WGS) entry which is preliminary data.</text>
</comment>
<keyword evidence="2" id="KW-1185">Reference proteome</keyword>
<reference evidence="1" key="1">
    <citation type="submission" date="2023-03" db="EMBL/GenBank/DDBJ databases">
        <authorList>
            <person name="Steffen K."/>
            <person name="Cardenas P."/>
        </authorList>
    </citation>
    <scope>NUCLEOTIDE SEQUENCE</scope>
</reference>
<name>A0AA35T1P1_GEOBA</name>
<evidence type="ECO:0000313" key="1">
    <source>
        <dbReference type="EMBL" id="CAI8040140.1"/>
    </source>
</evidence>
<organism evidence="1 2">
    <name type="scientific">Geodia barretti</name>
    <name type="common">Barrett's horny sponge</name>
    <dbReference type="NCBI Taxonomy" id="519541"/>
    <lineage>
        <taxon>Eukaryota</taxon>
        <taxon>Metazoa</taxon>
        <taxon>Porifera</taxon>
        <taxon>Demospongiae</taxon>
        <taxon>Heteroscleromorpha</taxon>
        <taxon>Tetractinellida</taxon>
        <taxon>Astrophorina</taxon>
        <taxon>Geodiidae</taxon>
        <taxon>Geodia</taxon>
    </lineage>
</organism>
<dbReference type="Proteomes" id="UP001174909">
    <property type="component" value="Unassembled WGS sequence"/>
</dbReference>
<protein>
    <submittedName>
        <fullName evidence="1">Uncharacterized protein</fullName>
    </submittedName>
</protein>
<dbReference type="EMBL" id="CASHTH010003084">
    <property type="protein sequence ID" value="CAI8040140.1"/>
    <property type="molecule type" value="Genomic_DNA"/>
</dbReference>
<evidence type="ECO:0000313" key="2">
    <source>
        <dbReference type="Proteomes" id="UP001174909"/>
    </source>
</evidence>
<dbReference type="AlphaFoldDB" id="A0AA35T1P1"/>
<proteinExistence type="predicted"/>
<gene>
    <name evidence="1" type="ORF">GBAR_LOCUS22363</name>
</gene>